<organism evidence="1 2">
    <name type="scientific">Linderina macrospora</name>
    <dbReference type="NCBI Taxonomy" id="4868"/>
    <lineage>
        <taxon>Eukaryota</taxon>
        <taxon>Fungi</taxon>
        <taxon>Fungi incertae sedis</taxon>
        <taxon>Zoopagomycota</taxon>
        <taxon>Kickxellomycotina</taxon>
        <taxon>Kickxellomycetes</taxon>
        <taxon>Kickxellales</taxon>
        <taxon>Kickxellaceae</taxon>
        <taxon>Linderina</taxon>
    </lineage>
</organism>
<gene>
    <name evidence="1" type="primary">SKI3_2</name>
    <name evidence="1" type="ORF">FBU59_001009</name>
</gene>
<protein>
    <submittedName>
        <fullName evidence="1">Superkiller protein 3</fullName>
    </submittedName>
</protein>
<reference evidence="1" key="1">
    <citation type="submission" date="2022-07" db="EMBL/GenBank/DDBJ databases">
        <title>Phylogenomic reconstructions and comparative analyses of Kickxellomycotina fungi.</title>
        <authorList>
            <person name="Reynolds N.K."/>
            <person name="Stajich J.E."/>
            <person name="Barry K."/>
            <person name="Grigoriev I.V."/>
            <person name="Crous P."/>
            <person name="Smith M.E."/>
        </authorList>
    </citation>
    <scope>NUCLEOTIDE SEQUENCE</scope>
    <source>
        <strain evidence="1">NRRL 5244</strain>
    </source>
</reference>
<dbReference type="Proteomes" id="UP001150603">
    <property type="component" value="Unassembled WGS sequence"/>
</dbReference>
<evidence type="ECO:0000313" key="1">
    <source>
        <dbReference type="EMBL" id="KAJ1949741.1"/>
    </source>
</evidence>
<keyword evidence="2" id="KW-1185">Reference proteome</keyword>
<sequence>MGESGIPLFEHCLLSASVSKAVGDFGYAKQVWQAAVRKNAGDKASAQQQKQPVKAAGTQDHSLLSASEQNRLTLAIFAARRYVERSEDTGGAGHHLLGLLLEQNAEYEEAADAYAAALERVAETSNSGRAWIARVHLGRALCSAGRCDEAADVYDRATELQVSVEIDSQQAFYATLGHSLALFFAERLEQSLGMFEQTLEKSEAVPALRPVVAVMLAQVLWALGSDEHRALARQHLLEVMADHTGLLPGLATLFGIGLLQGDGDLIAATYPELQKLRDQDPAHDVARIESYVALLREDPAGGRRALSKAVYRNPSDAQLWVLLAQFELRCGHNAKAMCAADSAISLFGQATRGQFSWSSAPSQAVSNSATLGVVVDASVVKTASLEQGRVARSAARRAVMYQPWVETTWNALATTT</sequence>
<proteinExistence type="predicted"/>
<comment type="caution">
    <text evidence="1">The sequence shown here is derived from an EMBL/GenBank/DDBJ whole genome shotgun (WGS) entry which is preliminary data.</text>
</comment>
<name>A0ACC1JF52_9FUNG</name>
<evidence type="ECO:0000313" key="2">
    <source>
        <dbReference type="Proteomes" id="UP001150603"/>
    </source>
</evidence>
<dbReference type="EMBL" id="JANBPW010000373">
    <property type="protein sequence ID" value="KAJ1949741.1"/>
    <property type="molecule type" value="Genomic_DNA"/>
</dbReference>
<accession>A0ACC1JF52</accession>